<comment type="similarity">
    <text evidence="1">Belongs to the ROK (NagC/XylR) family.</text>
</comment>
<comment type="caution">
    <text evidence="2">The sequence shown here is derived from an EMBL/GenBank/DDBJ whole genome shotgun (WGS) entry which is preliminary data.</text>
</comment>
<dbReference type="InterPro" id="IPR043129">
    <property type="entry name" value="ATPase_NBD"/>
</dbReference>
<name>A0ABS1L2D2_9BACT</name>
<evidence type="ECO:0000313" key="2">
    <source>
        <dbReference type="EMBL" id="MBL0745804.1"/>
    </source>
</evidence>
<dbReference type="InterPro" id="IPR000600">
    <property type="entry name" value="ROK"/>
</dbReference>
<proteinExistence type="inferred from homology"/>
<sequence length="312" mass="33397">MNSKCVALGIDVGGTSIKYGLIEFDGREVYALERPTKIGEEDSSVRVTLVKIIEETIAVAKAMGAITCCIGVGVPGLVSNSNIILTCDNIPELINLPLADIVQNSVGLSTCIYNDADAAAFSEFQVECQQGDTALFVSLGTGIGGALYIHGQAFQGQFGMGGELGVFPMSINGKVQNWEDIASTQALLKHYRQRLDPNVYPDHLIDGHFLVERYVAHDPIAIQCINEFLHYLALGLAGYINVFNPARVIIGGGFSTAITTFMPALIDHIKHYVIPQAFKSVEIIAAKSGNKAGFKGAALLALKHTRSALSIL</sequence>
<gene>
    <name evidence="2" type="ORF">JI741_31510</name>
</gene>
<dbReference type="EMBL" id="JAERRB010000019">
    <property type="protein sequence ID" value="MBL0745804.1"/>
    <property type="molecule type" value="Genomic_DNA"/>
</dbReference>
<evidence type="ECO:0000256" key="1">
    <source>
        <dbReference type="ARBA" id="ARBA00006479"/>
    </source>
</evidence>
<dbReference type="Pfam" id="PF00480">
    <property type="entry name" value="ROK"/>
    <property type="match status" value="1"/>
</dbReference>
<dbReference type="PANTHER" id="PTHR18964:SF149">
    <property type="entry name" value="BIFUNCTIONAL UDP-N-ACETYLGLUCOSAMINE 2-EPIMERASE_N-ACETYLMANNOSAMINE KINASE"/>
    <property type="match status" value="1"/>
</dbReference>
<dbReference type="Gene3D" id="3.30.420.40">
    <property type="match status" value="2"/>
</dbReference>
<organism evidence="2 3">
    <name type="scientific">Chryseolinea lacunae</name>
    <dbReference type="NCBI Taxonomy" id="2801331"/>
    <lineage>
        <taxon>Bacteria</taxon>
        <taxon>Pseudomonadati</taxon>
        <taxon>Bacteroidota</taxon>
        <taxon>Cytophagia</taxon>
        <taxon>Cytophagales</taxon>
        <taxon>Fulvivirgaceae</taxon>
        <taxon>Chryseolinea</taxon>
    </lineage>
</organism>
<reference evidence="2 3" key="1">
    <citation type="submission" date="2021-01" db="EMBL/GenBank/DDBJ databases">
        <title>Chryseolinea sp. Jin1 Genome sequencing and assembly.</title>
        <authorList>
            <person name="Kim I."/>
        </authorList>
    </citation>
    <scope>NUCLEOTIDE SEQUENCE [LARGE SCALE GENOMIC DNA]</scope>
    <source>
        <strain evidence="2 3">Jin1</strain>
    </source>
</reference>
<protein>
    <submittedName>
        <fullName evidence="2">ROK family protein</fullName>
    </submittedName>
</protein>
<evidence type="ECO:0000313" key="3">
    <source>
        <dbReference type="Proteomes" id="UP000613030"/>
    </source>
</evidence>
<dbReference type="PANTHER" id="PTHR18964">
    <property type="entry name" value="ROK (REPRESSOR, ORF, KINASE) FAMILY"/>
    <property type="match status" value="1"/>
</dbReference>
<accession>A0ABS1L2D2</accession>
<dbReference type="RefSeq" id="WP_202016437.1">
    <property type="nucleotide sequence ID" value="NZ_JAERRB010000019.1"/>
</dbReference>
<keyword evidence="3" id="KW-1185">Reference proteome</keyword>
<dbReference type="SUPFAM" id="SSF53067">
    <property type="entry name" value="Actin-like ATPase domain"/>
    <property type="match status" value="1"/>
</dbReference>
<dbReference type="Proteomes" id="UP000613030">
    <property type="component" value="Unassembled WGS sequence"/>
</dbReference>